<dbReference type="EMBL" id="JARPUR010000007">
    <property type="protein sequence ID" value="KAK4872949.1"/>
    <property type="molecule type" value="Genomic_DNA"/>
</dbReference>
<sequence>MGIKITCNTFWDRLENMCSFFYPIVTIGLAAFVTYSGYCVYKQTQEKYQYECTYNLFESRLAEILHQEATKSESYHELCHAKIGTAIARRDFFMKKVQAANMCIKLKDYDLSIEYLIQAMAACSKPATLLQYIWFDVLTDCQTRFDNLLLLLLRDACSLLHLNLDMSSRMKKVHLVVV</sequence>
<dbReference type="Gene3D" id="1.20.960.10">
    <property type="entry name" value="Mitochondrial outer membrane translocase complex, subunit Tom20 domain"/>
    <property type="match status" value="1"/>
</dbReference>
<gene>
    <name evidence="2" type="ORF">RN001_014978</name>
</gene>
<reference evidence="3" key="1">
    <citation type="submission" date="2023-01" db="EMBL/GenBank/DDBJ databases">
        <title>Key to firefly adult light organ development and bioluminescence: homeobox transcription factors regulate luciferase expression and transportation to peroxisome.</title>
        <authorList>
            <person name="Fu X."/>
        </authorList>
    </citation>
    <scope>NUCLEOTIDE SEQUENCE [LARGE SCALE GENOMIC DNA]</scope>
</reference>
<keyword evidence="1" id="KW-0472">Membrane</keyword>
<comment type="caution">
    <text evidence="2">The sequence shown here is derived from an EMBL/GenBank/DDBJ whole genome shotgun (WGS) entry which is preliminary data.</text>
</comment>
<dbReference type="Proteomes" id="UP001353858">
    <property type="component" value="Unassembled WGS sequence"/>
</dbReference>
<evidence type="ECO:0000256" key="1">
    <source>
        <dbReference type="SAM" id="Phobius"/>
    </source>
</evidence>
<feature type="transmembrane region" description="Helical" evidence="1">
    <location>
        <begin position="20"/>
        <end position="41"/>
    </location>
</feature>
<dbReference type="SUPFAM" id="SSF47157">
    <property type="entry name" value="Mitochondrial import receptor subunit Tom20"/>
    <property type="match status" value="1"/>
</dbReference>
<protein>
    <submittedName>
        <fullName evidence="2">Uncharacterized protein</fullName>
    </submittedName>
</protein>
<dbReference type="AlphaFoldDB" id="A0AAN7NYN1"/>
<organism evidence="2 3">
    <name type="scientific">Aquatica leii</name>
    <dbReference type="NCBI Taxonomy" id="1421715"/>
    <lineage>
        <taxon>Eukaryota</taxon>
        <taxon>Metazoa</taxon>
        <taxon>Ecdysozoa</taxon>
        <taxon>Arthropoda</taxon>
        <taxon>Hexapoda</taxon>
        <taxon>Insecta</taxon>
        <taxon>Pterygota</taxon>
        <taxon>Neoptera</taxon>
        <taxon>Endopterygota</taxon>
        <taxon>Coleoptera</taxon>
        <taxon>Polyphaga</taxon>
        <taxon>Elateriformia</taxon>
        <taxon>Elateroidea</taxon>
        <taxon>Lampyridae</taxon>
        <taxon>Luciolinae</taxon>
        <taxon>Aquatica</taxon>
    </lineage>
</organism>
<name>A0AAN7NYN1_9COLE</name>
<dbReference type="InterPro" id="IPR023392">
    <property type="entry name" value="Tom20_dom_sf"/>
</dbReference>
<keyword evidence="1" id="KW-0812">Transmembrane</keyword>
<accession>A0AAN7NYN1</accession>
<keyword evidence="1" id="KW-1133">Transmembrane helix</keyword>
<evidence type="ECO:0000313" key="2">
    <source>
        <dbReference type="EMBL" id="KAK4872949.1"/>
    </source>
</evidence>
<evidence type="ECO:0000313" key="3">
    <source>
        <dbReference type="Proteomes" id="UP001353858"/>
    </source>
</evidence>
<keyword evidence="3" id="KW-1185">Reference proteome</keyword>
<proteinExistence type="predicted"/>